<name>A0ABQ2VHS1_9ACTN</name>
<feature type="region of interest" description="Disordered" evidence="1">
    <location>
        <begin position="1"/>
        <end position="63"/>
    </location>
</feature>
<accession>A0ABQ2VHS1</accession>
<organism evidence="2 3">
    <name type="scientific">Streptomyces albospinus</name>
    <dbReference type="NCBI Taxonomy" id="285515"/>
    <lineage>
        <taxon>Bacteria</taxon>
        <taxon>Bacillati</taxon>
        <taxon>Actinomycetota</taxon>
        <taxon>Actinomycetes</taxon>
        <taxon>Kitasatosporales</taxon>
        <taxon>Streptomycetaceae</taxon>
        <taxon>Streptomyces</taxon>
    </lineage>
</organism>
<proteinExistence type="predicted"/>
<gene>
    <name evidence="2" type="ORF">GCM10010211_55540</name>
</gene>
<dbReference type="EMBL" id="BMRP01000022">
    <property type="protein sequence ID" value="GGU82441.1"/>
    <property type="molecule type" value="Genomic_DNA"/>
</dbReference>
<feature type="compositionally biased region" description="Low complexity" evidence="1">
    <location>
        <begin position="36"/>
        <end position="49"/>
    </location>
</feature>
<keyword evidence="3" id="KW-1185">Reference proteome</keyword>
<evidence type="ECO:0000313" key="2">
    <source>
        <dbReference type="EMBL" id="GGU82441.1"/>
    </source>
</evidence>
<sequence length="82" mass="8740">MLNRAILDSATGELRGQPPSESGPATPQFAPPPKPSSSTTATSSSYVPSGTNDSATSRQADMVRADAYFDRIRYGDTYAKLR</sequence>
<evidence type="ECO:0000313" key="3">
    <source>
        <dbReference type="Proteomes" id="UP000654471"/>
    </source>
</evidence>
<reference evidence="3" key="1">
    <citation type="journal article" date="2019" name="Int. J. Syst. Evol. Microbiol.">
        <title>The Global Catalogue of Microorganisms (GCM) 10K type strain sequencing project: providing services to taxonomists for standard genome sequencing and annotation.</title>
        <authorList>
            <consortium name="The Broad Institute Genomics Platform"/>
            <consortium name="The Broad Institute Genome Sequencing Center for Infectious Disease"/>
            <person name="Wu L."/>
            <person name="Ma J."/>
        </authorList>
    </citation>
    <scope>NUCLEOTIDE SEQUENCE [LARGE SCALE GENOMIC DNA]</scope>
    <source>
        <strain evidence="3">JCM 3399</strain>
    </source>
</reference>
<evidence type="ECO:0000256" key="1">
    <source>
        <dbReference type="SAM" id="MobiDB-lite"/>
    </source>
</evidence>
<protein>
    <submittedName>
        <fullName evidence="2">Uncharacterized protein</fullName>
    </submittedName>
</protein>
<dbReference type="Proteomes" id="UP000654471">
    <property type="component" value="Unassembled WGS sequence"/>
</dbReference>
<comment type="caution">
    <text evidence="2">The sequence shown here is derived from an EMBL/GenBank/DDBJ whole genome shotgun (WGS) entry which is preliminary data.</text>
</comment>
<feature type="compositionally biased region" description="Polar residues" evidence="1">
    <location>
        <begin position="50"/>
        <end position="59"/>
    </location>
</feature>